<evidence type="ECO:0000313" key="2">
    <source>
        <dbReference type="Proteomes" id="UP000265938"/>
    </source>
</evidence>
<gene>
    <name evidence="1" type="ORF">D4741_14705</name>
</gene>
<dbReference type="EMBL" id="QYSE01000003">
    <property type="protein sequence ID" value="RJF34628.1"/>
    <property type="molecule type" value="Genomic_DNA"/>
</dbReference>
<sequence length="98" mass="11231">MQARLEQIESTLSQLEKHVGELEIKESNSQLQKLLSDLKTIFSSEESISDSDKDALHTINSRIITLCNDLAELKEQKKRELSTIVKNKKKVGMYNQLK</sequence>
<name>A0A3A3ENU6_9GAMM</name>
<evidence type="ECO:0000313" key="1">
    <source>
        <dbReference type="EMBL" id="RJF34628.1"/>
    </source>
</evidence>
<evidence type="ECO:0008006" key="3">
    <source>
        <dbReference type="Google" id="ProtNLM"/>
    </source>
</evidence>
<dbReference type="AlphaFoldDB" id="A0A3A3ENU6"/>
<dbReference type="RefSeq" id="WP_119853527.1">
    <property type="nucleotide sequence ID" value="NZ_QYSE01000003.1"/>
</dbReference>
<organism evidence="1 2">
    <name type="scientific">Pseudoalteromonas gelatinilytica</name>
    <dbReference type="NCBI Taxonomy" id="1703256"/>
    <lineage>
        <taxon>Bacteria</taxon>
        <taxon>Pseudomonadati</taxon>
        <taxon>Pseudomonadota</taxon>
        <taxon>Gammaproteobacteria</taxon>
        <taxon>Alteromonadales</taxon>
        <taxon>Pseudoalteromonadaceae</taxon>
        <taxon>Pseudoalteromonas</taxon>
    </lineage>
</organism>
<accession>A0A3A3ENU6</accession>
<protein>
    <recommendedName>
        <fullName evidence="3">Flagellar protein FliT</fullName>
    </recommendedName>
</protein>
<proteinExistence type="predicted"/>
<reference evidence="1 2" key="1">
    <citation type="submission" date="2018-09" db="EMBL/GenBank/DDBJ databases">
        <title>Identification of marine bacteria producing industrial enzymes.</title>
        <authorList>
            <person name="Cheng T.H."/>
            <person name="Saidin J."/>
            <person name="Muhd D.D."/>
            <person name="Isa M.N.M."/>
            <person name="Bakar M.F.A."/>
            <person name="Ismail N."/>
        </authorList>
    </citation>
    <scope>NUCLEOTIDE SEQUENCE [LARGE SCALE GENOMIC DNA]</scope>
    <source>
        <strain evidence="1 2">MNAD 1.6</strain>
    </source>
</reference>
<dbReference type="Proteomes" id="UP000265938">
    <property type="component" value="Unassembled WGS sequence"/>
</dbReference>
<comment type="caution">
    <text evidence="1">The sequence shown here is derived from an EMBL/GenBank/DDBJ whole genome shotgun (WGS) entry which is preliminary data.</text>
</comment>